<dbReference type="Proteomes" id="UP000886860">
    <property type="component" value="Unassembled WGS sequence"/>
</dbReference>
<gene>
    <name evidence="1" type="ORF">IAB60_10190</name>
</gene>
<accession>A0A9D1GJS1</accession>
<dbReference type="AlphaFoldDB" id="A0A9D1GJS1"/>
<reference evidence="1" key="2">
    <citation type="journal article" date="2021" name="PeerJ">
        <title>Extensive microbial diversity within the chicken gut microbiome revealed by metagenomics and culture.</title>
        <authorList>
            <person name="Gilroy R."/>
            <person name="Ravi A."/>
            <person name="Getino M."/>
            <person name="Pursley I."/>
            <person name="Horton D.L."/>
            <person name="Alikhan N.F."/>
            <person name="Baker D."/>
            <person name="Gharbi K."/>
            <person name="Hall N."/>
            <person name="Watson M."/>
            <person name="Adriaenssens E.M."/>
            <person name="Foster-Nyarko E."/>
            <person name="Jarju S."/>
            <person name="Secka A."/>
            <person name="Antonio M."/>
            <person name="Oren A."/>
            <person name="Chaudhuri R.R."/>
            <person name="La Ragione R."/>
            <person name="Hildebrand F."/>
            <person name="Pallen M.J."/>
        </authorList>
    </citation>
    <scope>NUCLEOTIDE SEQUENCE</scope>
    <source>
        <strain evidence="1">CHK123-3438</strain>
    </source>
</reference>
<sequence>MQSLCGTDCCSKCSHLAECGGCQNVNGHPFGGNCIAAECIRQEGSDGFLHFKERLISEINSLGIKGLAVNDLNLLNGFFVNLEYPLANGQTVKLLKDNNVYLGSQIEVSGKERCYGVVSDKNYILVCEYGCNGSDPEIILYKKRQTI</sequence>
<dbReference type="EMBL" id="DVKS01000175">
    <property type="protein sequence ID" value="HIT42440.1"/>
    <property type="molecule type" value="Genomic_DNA"/>
</dbReference>
<reference evidence="1" key="1">
    <citation type="submission" date="2020-10" db="EMBL/GenBank/DDBJ databases">
        <authorList>
            <person name="Gilroy R."/>
        </authorList>
    </citation>
    <scope>NUCLEOTIDE SEQUENCE</scope>
    <source>
        <strain evidence="1">CHK123-3438</strain>
    </source>
</reference>
<comment type="caution">
    <text evidence="1">The sequence shown here is derived from an EMBL/GenBank/DDBJ whole genome shotgun (WGS) entry which is preliminary data.</text>
</comment>
<proteinExistence type="predicted"/>
<protein>
    <submittedName>
        <fullName evidence="1">DUF3795 domain-containing protein</fullName>
    </submittedName>
</protein>
<evidence type="ECO:0000313" key="2">
    <source>
        <dbReference type="Proteomes" id="UP000886860"/>
    </source>
</evidence>
<organism evidence="1 2">
    <name type="scientific">Candidatus Caccovicinus merdipullorum</name>
    <dbReference type="NCBI Taxonomy" id="2840724"/>
    <lineage>
        <taxon>Bacteria</taxon>
        <taxon>Bacillati</taxon>
        <taxon>Bacillota</taxon>
        <taxon>Clostridia</taxon>
        <taxon>Eubacteriales</taxon>
        <taxon>Candidatus Caccovicinus</taxon>
    </lineage>
</organism>
<name>A0A9D1GJS1_9FIRM</name>
<evidence type="ECO:0000313" key="1">
    <source>
        <dbReference type="EMBL" id="HIT42440.1"/>
    </source>
</evidence>